<dbReference type="EMBL" id="SUNJ01013961">
    <property type="protein sequence ID" value="TPP56883.1"/>
    <property type="molecule type" value="Genomic_DNA"/>
</dbReference>
<gene>
    <name evidence="2" type="ORF">FGIG_01614</name>
</gene>
<protein>
    <submittedName>
        <fullName evidence="2">Uncharacterized protein</fullName>
    </submittedName>
</protein>
<comment type="caution">
    <text evidence="2">The sequence shown here is derived from an EMBL/GenBank/DDBJ whole genome shotgun (WGS) entry which is preliminary data.</text>
</comment>
<keyword evidence="3" id="KW-1185">Reference proteome</keyword>
<evidence type="ECO:0000256" key="1">
    <source>
        <dbReference type="SAM" id="Phobius"/>
    </source>
</evidence>
<sequence>MKNSSCPAHEQNEDVTYRRFGHKHATWNLLLWFSILLTTVSFATMAGASKTHATPYESVGIWTARRSSASDHKTAPVTTPTTRKITTVAFASSSASVNAFPLSAKSNTTKTSSDPLSIGYWLNLGIPYYKCPSPYEADRCKNLPSTRSGPENSAIWKPDYALLMERITCVIQKLNCPTDNRSFQLHDIPCQSACLSVVTACQRQMPYTGCQSSAYSSSTRNSLWPITSGSYLNQIGASETSTYLYPYGSNVFYPPYPRYPGGHGSHLARRRSGREPYTNRFAHTRRYPYTTEPALSAPLREQQAQGQQWEQIRIRRNTLRTNQDYLVGGSSNNPMGTNSLTETDCYLLPSGGCDKMSTQLVETDQHTSASIEHNVRSELYNDQLLLLIQFGII</sequence>
<dbReference type="OrthoDB" id="6227326at2759"/>
<feature type="transmembrane region" description="Helical" evidence="1">
    <location>
        <begin position="27"/>
        <end position="48"/>
    </location>
</feature>
<keyword evidence="1" id="KW-0472">Membrane</keyword>
<proteinExistence type="predicted"/>
<keyword evidence="1" id="KW-1133">Transmembrane helix</keyword>
<reference evidence="2 3" key="1">
    <citation type="submission" date="2019-04" db="EMBL/GenBank/DDBJ databases">
        <title>Annotation for the trematode Fasciola gigantica.</title>
        <authorList>
            <person name="Choi Y.-J."/>
        </authorList>
    </citation>
    <scope>NUCLEOTIDE SEQUENCE [LARGE SCALE GENOMIC DNA]</scope>
    <source>
        <strain evidence="2">Uganda_cow_1</strain>
    </source>
</reference>
<evidence type="ECO:0000313" key="2">
    <source>
        <dbReference type="EMBL" id="TPP56883.1"/>
    </source>
</evidence>
<accession>A0A504Y7G2</accession>
<evidence type="ECO:0000313" key="3">
    <source>
        <dbReference type="Proteomes" id="UP000316759"/>
    </source>
</evidence>
<name>A0A504Y7G2_FASGI</name>
<keyword evidence="1" id="KW-0812">Transmembrane</keyword>
<dbReference type="Proteomes" id="UP000316759">
    <property type="component" value="Unassembled WGS sequence"/>
</dbReference>
<organism evidence="2 3">
    <name type="scientific">Fasciola gigantica</name>
    <name type="common">Giant liver fluke</name>
    <dbReference type="NCBI Taxonomy" id="46835"/>
    <lineage>
        <taxon>Eukaryota</taxon>
        <taxon>Metazoa</taxon>
        <taxon>Spiralia</taxon>
        <taxon>Lophotrochozoa</taxon>
        <taxon>Platyhelminthes</taxon>
        <taxon>Trematoda</taxon>
        <taxon>Digenea</taxon>
        <taxon>Plagiorchiida</taxon>
        <taxon>Echinostomata</taxon>
        <taxon>Echinostomatoidea</taxon>
        <taxon>Fasciolidae</taxon>
        <taxon>Fasciola</taxon>
    </lineage>
</organism>
<dbReference type="AlphaFoldDB" id="A0A504Y7G2"/>